<protein>
    <recommendedName>
        <fullName evidence="3">DUF4286 family protein</fullName>
    </recommendedName>
</protein>
<accession>A0ABW8MW38</accession>
<proteinExistence type="predicted"/>
<organism evidence="1 2">
    <name type="scientific">Caballeronia udeis</name>
    <dbReference type="NCBI Taxonomy" id="1232866"/>
    <lineage>
        <taxon>Bacteria</taxon>
        <taxon>Pseudomonadati</taxon>
        <taxon>Pseudomonadota</taxon>
        <taxon>Betaproteobacteria</taxon>
        <taxon>Burkholderiales</taxon>
        <taxon>Burkholderiaceae</taxon>
        <taxon>Caballeronia</taxon>
    </lineage>
</organism>
<evidence type="ECO:0000313" key="2">
    <source>
        <dbReference type="Proteomes" id="UP001620514"/>
    </source>
</evidence>
<gene>
    <name evidence="1" type="ORF">ABH943_007606</name>
</gene>
<keyword evidence="2" id="KW-1185">Reference proteome</keyword>
<comment type="caution">
    <text evidence="1">The sequence shown here is derived from an EMBL/GenBank/DDBJ whole genome shotgun (WGS) entry which is preliminary data.</text>
</comment>
<name>A0ABW8MW38_9BURK</name>
<sequence length="125" mass="13851">MMQFPAGRLPANTQGPYIHIVRIDVAPEFDAAFNRWYDEVHLPAILACPGWLSGSRYVAIDDGPRYAAVYAIAGDWVYDTPEFQAVKGFMEFEPHVSNFARLRLAPLPPQAATADPGRESRSSPS</sequence>
<dbReference type="InterPro" id="IPR011008">
    <property type="entry name" value="Dimeric_a/b-barrel"/>
</dbReference>
<reference evidence="1 2" key="1">
    <citation type="submission" date="2024-11" db="EMBL/GenBank/DDBJ databases">
        <title>Using genomics to understand microbial adaptation to soil warming.</title>
        <authorList>
            <person name="Deangelis K.M. PhD."/>
        </authorList>
    </citation>
    <scope>NUCLEOTIDE SEQUENCE [LARGE SCALE GENOMIC DNA]</scope>
    <source>
        <strain evidence="1 2">GAS97</strain>
    </source>
</reference>
<dbReference type="EMBL" id="JBIYDN010000036">
    <property type="protein sequence ID" value="MFK4447569.1"/>
    <property type="molecule type" value="Genomic_DNA"/>
</dbReference>
<evidence type="ECO:0008006" key="3">
    <source>
        <dbReference type="Google" id="ProtNLM"/>
    </source>
</evidence>
<dbReference type="Proteomes" id="UP001620514">
    <property type="component" value="Unassembled WGS sequence"/>
</dbReference>
<evidence type="ECO:0000313" key="1">
    <source>
        <dbReference type="EMBL" id="MFK4447569.1"/>
    </source>
</evidence>
<dbReference type="SUPFAM" id="SSF54909">
    <property type="entry name" value="Dimeric alpha+beta barrel"/>
    <property type="match status" value="1"/>
</dbReference>
<dbReference type="RefSeq" id="WP_404613282.1">
    <property type="nucleotide sequence ID" value="NZ_JBIYDN010000036.1"/>
</dbReference>